<evidence type="ECO:0000256" key="1">
    <source>
        <dbReference type="ARBA" id="ARBA00004167"/>
    </source>
</evidence>
<name>A0A160N1E2_9GAMM</name>
<dbReference type="KEGG" id="dtx:ATSB10_16940"/>
<feature type="region of interest" description="Disordered" evidence="5">
    <location>
        <begin position="1"/>
        <end position="24"/>
    </location>
</feature>
<evidence type="ECO:0000256" key="4">
    <source>
        <dbReference type="ARBA" id="ARBA00023136"/>
    </source>
</evidence>
<evidence type="ECO:0000313" key="8">
    <source>
        <dbReference type="Proteomes" id="UP000077255"/>
    </source>
</evidence>
<proteinExistence type="predicted"/>
<evidence type="ECO:0000256" key="6">
    <source>
        <dbReference type="SAM" id="Phobius"/>
    </source>
</evidence>
<dbReference type="OrthoDB" id="9774900at2"/>
<evidence type="ECO:0000256" key="2">
    <source>
        <dbReference type="ARBA" id="ARBA00022692"/>
    </source>
</evidence>
<dbReference type="Proteomes" id="UP000077255">
    <property type="component" value="Chromosome"/>
</dbReference>
<dbReference type="EMBL" id="CP014841">
    <property type="protein sequence ID" value="AND69148.1"/>
    <property type="molecule type" value="Genomic_DNA"/>
</dbReference>
<dbReference type="InterPro" id="IPR007343">
    <property type="entry name" value="Uncharacterised_pept_Zn_put"/>
</dbReference>
<dbReference type="GO" id="GO:0016020">
    <property type="term" value="C:membrane"/>
    <property type="evidence" value="ECO:0007669"/>
    <property type="project" value="UniProtKB-SubCell"/>
</dbReference>
<dbReference type="Pfam" id="PF04228">
    <property type="entry name" value="Zn_peptidase"/>
    <property type="match status" value="1"/>
</dbReference>
<accession>A0A160N1E2</accession>
<keyword evidence="8" id="KW-1185">Reference proteome</keyword>
<feature type="transmembrane region" description="Helical" evidence="6">
    <location>
        <begin position="26"/>
        <end position="45"/>
    </location>
</feature>
<evidence type="ECO:0000256" key="3">
    <source>
        <dbReference type="ARBA" id="ARBA00022989"/>
    </source>
</evidence>
<organism evidence="7 8">
    <name type="scientific">Dyella thiooxydans</name>
    <dbReference type="NCBI Taxonomy" id="445710"/>
    <lineage>
        <taxon>Bacteria</taxon>
        <taxon>Pseudomonadati</taxon>
        <taxon>Pseudomonadota</taxon>
        <taxon>Gammaproteobacteria</taxon>
        <taxon>Lysobacterales</taxon>
        <taxon>Rhodanobacteraceae</taxon>
        <taxon>Dyella</taxon>
    </lineage>
</organism>
<keyword evidence="4 6" id="KW-0472">Membrane</keyword>
<dbReference type="PATRIC" id="fig|445710.3.peg.1689"/>
<evidence type="ECO:0000313" key="7">
    <source>
        <dbReference type="EMBL" id="AND69148.1"/>
    </source>
</evidence>
<keyword evidence="2 6" id="KW-0812">Transmembrane</keyword>
<feature type="compositionally biased region" description="Gly residues" evidence="5">
    <location>
        <begin position="15"/>
        <end position="24"/>
    </location>
</feature>
<evidence type="ECO:0008006" key="9">
    <source>
        <dbReference type="Google" id="ProtNLM"/>
    </source>
</evidence>
<reference evidence="7 8" key="1">
    <citation type="submission" date="2016-02" db="EMBL/GenBank/DDBJ databases">
        <title>Complete genome sequencing and analysis of ATSB10, Dyella thiooxydans isolated from rhizosphere soil of sunflower (Helianthus annuus L.).</title>
        <authorList>
            <person name="Lee Y."/>
            <person name="Hwangbo K."/>
            <person name="Chung H."/>
            <person name="Yoo J."/>
            <person name="Kim K.Y."/>
            <person name="Sa T.M."/>
            <person name="Um Y."/>
            <person name="Madhaiyan M."/>
        </authorList>
    </citation>
    <scope>NUCLEOTIDE SEQUENCE [LARGE SCALE GENOMIC DNA]</scope>
    <source>
        <strain evidence="7 8">ATSB10</strain>
    </source>
</reference>
<dbReference type="PANTHER" id="PTHR30168">
    <property type="entry name" value="PUTATIVE MEMBRANE PROTEIN YPFJ"/>
    <property type="match status" value="1"/>
</dbReference>
<dbReference type="PANTHER" id="PTHR30168:SF0">
    <property type="entry name" value="INNER MEMBRANE PROTEIN"/>
    <property type="match status" value="1"/>
</dbReference>
<gene>
    <name evidence="7" type="ORF">ATSB10_16940</name>
</gene>
<comment type="subcellular location">
    <subcellularLocation>
        <location evidence="1">Membrane</location>
        <topology evidence="1">Single-pass membrane protein</topology>
    </subcellularLocation>
</comment>
<sequence length="293" mass="31600">MDWGKGRSSDNVEQGSGGGGGFSPRGGGRLGLGGLVVLVILSLVFKRDLITPFLSGEGTGSQQTSGQIQPTTAVDCHNPANQQIDFVCRVFGATEDTWGQIFAEHNARYVQPKLHLFRGSVQTACGAASTAVGPFYCPGDQKVYLDLDFFQELQDRFHAAGDFARAYVIAHEVGHHVQKLIGVFDKTEQARRQGAAMEGATGLSVRQELQADCFAGVWANRSQQRLNWLQQGDIESALNAASQIGDDTLQREARGTVVPDSFTHGTSAQRVKWFRTGFQSGDMASCNTFAGPL</sequence>
<dbReference type="RefSeq" id="WP_063671989.1">
    <property type="nucleotide sequence ID" value="NZ_CP014841.1"/>
</dbReference>
<feature type="compositionally biased region" description="Basic and acidic residues" evidence="5">
    <location>
        <begin position="1"/>
        <end position="10"/>
    </location>
</feature>
<dbReference type="STRING" id="445710.ATSB10_16940"/>
<evidence type="ECO:0000256" key="5">
    <source>
        <dbReference type="SAM" id="MobiDB-lite"/>
    </source>
</evidence>
<keyword evidence="3 6" id="KW-1133">Transmembrane helix</keyword>
<dbReference type="AlphaFoldDB" id="A0A160N1E2"/>
<protein>
    <recommendedName>
        <fullName evidence="9">Metallopeptidase</fullName>
    </recommendedName>
</protein>